<feature type="chain" id="PRO_5045487123" evidence="1">
    <location>
        <begin position="22"/>
        <end position="492"/>
    </location>
</feature>
<feature type="signal peptide" evidence="1">
    <location>
        <begin position="1"/>
        <end position="21"/>
    </location>
</feature>
<keyword evidence="4" id="KW-1185">Reference proteome</keyword>
<feature type="domain" description="Amidohydrolase 3" evidence="2">
    <location>
        <begin position="352"/>
        <end position="470"/>
    </location>
</feature>
<sequence>MKKYIFYIFCCAICASYSVYGQSEFDLVLTGGRVMDPETGLDGVHNVGISGGKIASISTEVLNGKRTIDVTGMVVSPGFIDLHVHGVSNTEQEYQLHDGLTTALELEWGIGPLKAWYGQRESKALINYGASVCWPFERYRALEKYRQEADKLRDPSGDNAYTLVNTINQITPSYTEVPDASEMRQTLENIEESLKDGGIGIGIPIGYLPQTNPTELYKVYEMAGRSGTLLFTHVRTPDMSGLQEAFSNAMLTRAPLHIVHLNSMALGNIELALKMLEDSQNQGYRITSEVYPYTAASTALESAMFNPGWQERLGMDYEDLQWVATGERLNKDTYEAYRKEGGIVIMHMMQPEWIAKGLSAEGIAIASDGMMYAPLAHPRTAGTFTRVLGKYVREDQTLDLMSALKKMTLIPAKILEDIAPVMLQKGRLQEGADADITIFDPETIRDRATFDGGLKFSKGVTYVMVGGVLVLDQGKTVPNQYPGQPIFGKYRQ</sequence>
<reference evidence="3" key="1">
    <citation type="submission" date="2023-06" db="EMBL/GenBank/DDBJ databases">
        <title>Robiginitalea aurantiacus sp. nov. and Algoriphagus sediminis sp. nov., isolated from coastal sediment.</title>
        <authorList>
            <person name="Zhou Z.Y."/>
            <person name="An J."/>
            <person name="Jia Y.W."/>
            <person name="Du Z.J."/>
        </authorList>
    </citation>
    <scope>NUCLEOTIDE SEQUENCE</scope>
    <source>
        <strain evidence="3">M39</strain>
    </source>
</reference>
<dbReference type="NCBIfam" id="NF006560">
    <property type="entry name" value="PRK09061.1"/>
    <property type="match status" value="1"/>
</dbReference>
<dbReference type="PANTHER" id="PTHR11647:SF1">
    <property type="entry name" value="COLLAPSIN RESPONSE MEDIATOR PROTEIN"/>
    <property type="match status" value="1"/>
</dbReference>
<dbReference type="InterPro" id="IPR011059">
    <property type="entry name" value="Metal-dep_hydrolase_composite"/>
</dbReference>
<dbReference type="InterPro" id="IPR032466">
    <property type="entry name" value="Metal_Hydrolase"/>
</dbReference>
<protein>
    <submittedName>
        <fullName evidence="3">Amidohydrolase family protein</fullName>
    </submittedName>
</protein>
<proteinExistence type="predicted"/>
<gene>
    <name evidence="3" type="ORF">QU605_11520</name>
</gene>
<dbReference type="RefSeq" id="WP_289725465.1">
    <property type="nucleotide sequence ID" value="NZ_JAUDUY010000005.1"/>
</dbReference>
<dbReference type="Gene3D" id="3.30.1490.130">
    <property type="entry name" value="D-aminoacylase. Domain 3"/>
    <property type="match status" value="1"/>
</dbReference>
<dbReference type="Gene3D" id="3.20.20.140">
    <property type="entry name" value="Metal-dependent hydrolases"/>
    <property type="match status" value="1"/>
</dbReference>
<dbReference type="InterPro" id="IPR050378">
    <property type="entry name" value="Metallo-dep_Hydrolases_sf"/>
</dbReference>
<keyword evidence="1" id="KW-0732">Signal</keyword>
<name>A0ABT7WGR3_9FLAO</name>
<dbReference type="SUPFAM" id="SSF51556">
    <property type="entry name" value="Metallo-dependent hydrolases"/>
    <property type="match status" value="1"/>
</dbReference>
<organism evidence="3 4">
    <name type="scientific">Robiginitalea aurantiaca</name>
    <dbReference type="NCBI Taxonomy" id="3056915"/>
    <lineage>
        <taxon>Bacteria</taxon>
        <taxon>Pseudomonadati</taxon>
        <taxon>Bacteroidota</taxon>
        <taxon>Flavobacteriia</taxon>
        <taxon>Flavobacteriales</taxon>
        <taxon>Flavobacteriaceae</taxon>
        <taxon>Robiginitalea</taxon>
    </lineage>
</organism>
<dbReference type="InterPro" id="IPR023100">
    <property type="entry name" value="D-aminoacylase_insert_dom_sf"/>
</dbReference>
<dbReference type="InterPro" id="IPR013108">
    <property type="entry name" value="Amidohydro_3"/>
</dbReference>
<dbReference type="Gene3D" id="2.30.40.10">
    <property type="entry name" value="Urease, subunit C, domain 1"/>
    <property type="match status" value="1"/>
</dbReference>
<dbReference type="SUPFAM" id="SSF51338">
    <property type="entry name" value="Composite domain of metallo-dependent hydrolases"/>
    <property type="match status" value="1"/>
</dbReference>
<accession>A0ABT7WGR3</accession>
<dbReference type="Pfam" id="PF07969">
    <property type="entry name" value="Amidohydro_3"/>
    <property type="match status" value="1"/>
</dbReference>
<comment type="caution">
    <text evidence="3">The sequence shown here is derived from an EMBL/GenBank/DDBJ whole genome shotgun (WGS) entry which is preliminary data.</text>
</comment>
<evidence type="ECO:0000259" key="2">
    <source>
        <dbReference type="Pfam" id="PF07969"/>
    </source>
</evidence>
<dbReference type="PANTHER" id="PTHR11647">
    <property type="entry name" value="HYDRANTOINASE/DIHYDROPYRIMIDINASE FAMILY MEMBER"/>
    <property type="match status" value="1"/>
</dbReference>
<evidence type="ECO:0000313" key="3">
    <source>
        <dbReference type="EMBL" id="MDM9632107.1"/>
    </source>
</evidence>
<dbReference type="Proteomes" id="UP001174839">
    <property type="component" value="Unassembled WGS sequence"/>
</dbReference>
<evidence type="ECO:0000313" key="4">
    <source>
        <dbReference type="Proteomes" id="UP001174839"/>
    </source>
</evidence>
<dbReference type="EMBL" id="JAUDUY010000005">
    <property type="protein sequence ID" value="MDM9632107.1"/>
    <property type="molecule type" value="Genomic_DNA"/>
</dbReference>
<evidence type="ECO:0000256" key="1">
    <source>
        <dbReference type="SAM" id="SignalP"/>
    </source>
</evidence>